<dbReference type="InterPro" id="IPR000519">
    <property type="entry name" value="P_trefoil_dom"/>
</dbReference>
<comment type="caution">
    <text evidence="2">Lacks conserved residue(s) required for the propagation of feature annotation.</text>
</comment>
<organism evidence="5 6">
    <name type="scientific">Monosiga brevicollis</name>
    <name type="common">Choanoflagellate</name>
    <dbReference type="NCBI Taxonomy" id="81824"/>
    <lineage>
        <taxon>Eukaryota</taxon>
        <taxon>Choanoflagellata</taxon>
        <taxon>Craspedida</taxon>
        <taxon>Salpingoecidae</taxon>
        <taxon>Monosiga</taxon>
    </lineage>
</organism>
<feature type="chain" id="PRO_5002744408" description="P-type domain-containing protein" evidence="3">
    <location>
        <begin position="31"/>
        <end position="150"/>
    </location>
</feature>
<dbReference type="AlphaFoldDB" id="A9UT89"/>
<evidence type="ECO:0000313" key="5">
    <source>
        <dbReference type="EMBL" id="EDQ91204.1"/>
    </source>
</evidence>
<dbReference type="Gene3D" id="4.10.110.10">
    <property type="entry name" value="Spasmolytic Protein, domain 1"/>
    <property type="match status" value="1"/>
</dbReference>
<dbReference type="PROSITE" id="PS51448">
    <property type="entry name" value="P_TREFOIL_2"/>
    <property type="match status" value="1"/>
</dbReference>
<keyword evidence="3" id="KW-0732">Signal</keyword>
<dbReference type="CDD" id="cd00111">
    <property type="entry name" value="Trefoil"/>
    <property type="match status" value="1"/>
</dbReference>
<dbReference type="Proteomes" id="UP000001357">
    <property type="component" value="Unassembled WGS sequence"/>
</dbReference>
<dbReference type="SUPFAM" id="SSF57492">
    <property type="entry name" value="Trefoil"/>
    <property type="match status" value="1"/>
</dbReference>
<dbReference type="RefSeq" id="XP_001743626.1">
    <property type="nucleotide sequence ID" value="XM_001743574.1"/>
</dbReference>
<feature type="domain" description="P-type" evidence="4">
    <location>
        <begin position="47"/>
        <end position="93"/>
    </location>
</feature>
<keyword evidence="1 2" id="KW-1015">Disulfide bond</keyword>
<keyword evidence="6" id="KW-1185">Reference proteome</keyword>
<evidence type="ECO:0000256" key="1">
    <source>
        <dbReference type="ARBA" id="ARBA00023157"/>
    </source>
</evidence>
<reference evidence="5 6" key="1">
    <citation type="journal article" date="2008" name="Nature">
        <title>The genome of the choanoflagellate Monosiga brevicollis and the origin of metazoans.</title>
        <authorList>
            <consortium name="JGI Sequencing"/>
            <person name="King N."/>
            <person name="Westbrook M.J."/>
            <person name="Young S.L."/>
            <person name="Kuo A."/>
            <person name="Abedin M."/>
            <person name="Chapman J."/>
            <person name="Fairclough S."/>
            <person name="Hellsten U."/>
            <person name="Isogai Y."/>
            <person name="Letunic I."/>
            <person name="Marr M."/>
            <person name="Pincus D."/>
            <person name="Putnam N."/>
            <person name="Rokas A."/>
            <person name="Wright K.J."/>
            <person name="Zuzow R."/>
            <person name="Dirks W."/>
            <person name="Good M."/>
            <person name="Goodstein D."/>
            <person name="Lemons D."/>
            <person name="Li W."/>
            <person name="Lyons J.B."/>
            <person name="Morris A."/>
            <person name="Nichols S."/>
            <person name="Richter D.J."/>
            <person name="Salamov A."/>
            <person name="Bork P."/>
            <person name="Lim W.A."/>
            <person name="Manning G."/>
            <person name="Miller W.T."/>
            <person name="McGinnis W."/>
            <person name="Shapiro H."/>
            <person name="Tjian R."/>
            <person name="Grigoriev I.V."/>
            <person name="Rokhsar D."/>
        </authorList>
    </citation>
    <scope>NUCLEOTIDE SEQUENCE [LARGE SCALE GENOMIC DNA]</scope>
    <source>
        <strain evidence="6">MX1 / ATCC 50154</strain>
    </source>
</reference>
<dbReference type="KEGG" id="mbr:MONBRDRAFT_6242"/>
<evidence type="ECO:0000313" key="6">
    <source>
        <dbReference type="Proteomes" id="UP000001357"/>
    </source>
</evidence>
<dbReference type="Pfam" id="PF00088">
    <property type="entry name" value="Trefoil"/>
    <property type="match status" value="1"/>
</dbReference>
<proteinExistence type="predicted"/>
<sequence length="150" mass="17145">MGPPWFRGRDRRQLVLVWIWMVMWSPLSVGSFDLQEYNDCDQEEAFRNVSFYCHRAKIDCGDVYTEEDTCKQRGCIWQPGQENSWYPWCYHPSPSPCGRAFPLHPDTGHLYMLTGDAGDLAASALNLTCFDVPYKAHPAALGFVSYLIGV</sequence>
<dbReference type="InterPro" id="IPR044913">
    <property type="entry name" value="P_trefoil_dom_sf"/>
</dbReference>
<protein>
    <recommendedName>
        <fullName evidence="4">P-type domain-containing protein</fullName>
    </recommendedName>
</protein>
<evidence type="ECO:0000256" key="3">
    <source>
        <dbReference type="SAM" id="SignalP"/>
    </source>
</evidence>
<dbReference type="EMBL" id="CH991545">
    <property type="protein sequence ID" value="EDQ91204.1"/>
    <property type="molecule type" value="Genomic_DNA"/>
</dbReference>
<evidence type="ECO:0000256" key="2">
    <source>
        <dbReference type="PROSITE-ProRule" id="PRU00779"/>
    </source>
</evidence>
<feature type="disulfide bond" evidence="2">
    <location>
        <begin position="60"/>
        <end position="75"/>
    </location>
</feature>
<accession>A9UT89</accession>
<name>A9UT89_MONBE</name>
<feature type="signal peptide" evidence="3">
    <location>
        <begin position="1"/>
        <end position="30"/>
    </location>
</feature>
<dbReference type="InParanoid" id="A9UT89"/>
<dbReference type="GeneID" id="5889089"/>
<gene>
    <name evidence="5" type="ORF">MONBRDRAFT_6242</name>
</gene>
<evidence type="ECO:0000259" key="4">
    <source>
        <dbReference type="PROSITE" id="PS51448"/>
    </source>
</evidence>